<dbReference type="Proteomes" id="UP001321475">
    <property type="component" value="Chromosome"/>
</dbReference>
<keyword evidence="4 6" id="KW-1133">Transmembrane helix</keyword>
<proteinExistence type="predicted"/>
<dbReference type="EMBL" id="AP027729">
    <property type="protein sequence ID" value="BDZ41500.1"/>
    <property type="molecule type" value="Genomic_DNA"/>
</dbReference>
<dbReference type="Pfam" id="PF00482">
    <property type="entry name" value="T2SSF"/>
    <property type="match status" value="1"/>
</dbReference>
<evidence type="ECO:0000256" key="4">
    <source>
        <dbReference type="ARBA" id="ARBA00022989"/>
    </source>
</evidence>
<evidence type="ECO:0000256" key="1">
    <source>
        <dbReference type="ARBA" id="ARBA00004651"/>
    </source>
</evidence>
<reference evidence="9" key="1">
    <citation type="journal article" date="2019" name="Int. J. Syst. Evol. Microbiol.">
        <title>The Global Catalogue of Microorganisms (GCM) 10K type strain sequencing project: providing services to taxonomists for standard genome sequencing and annotation.</title>
        <authorList>
            <consortium name="The Broad Institute Genomics Platform"/>
            <consortium name="The Broad Institute Genome Sequencing Center for Infectious Disease"/>
            <person name="Wu L."/>
            <person name="Ma J."/>
        </authorList>
    </citation>
    <scope>NUCLEOTIDE SEQUENCE [LARGE SCALE GENOMIC DNA]</scope>
    <source>
        <strain evidence="9">NBRC 108565</strain>
    </source>
</reference>
<evidence type="ECO:0000256" key="5">
    <source>
        <dbReference type="ARBA" id="ARBA00023136"/>
    </source>
</evidence>
<dbReference type="InterPro" id="IPR018076">
    <property type="entry name" value="T2SS_GspF_dom"/>
</dbReference>
<evidence type="ECO:0000256" key="6">
    <source>
        <dbReference type="SAM" id="Phobius"/>
    </source>
</evidence>
<feature type="transmembrane region" description="Helical" evidence="6">
    <location>
        <begin position="169"/>
        <end position="191"/>
    </location>
</feature>
<dbReference type="PANTHER" id="PTHR35007">
    <property type="entry name" value="INTEGRAL MEMBRANE PROTEIN-RELATED"/>
    <property type="match status" value="1"/>
</dbReference>
<organism evidence="8 9">
    <name type="scientific">Paraoerskovia sediminicola</name>
    <dbReference type="NCBI Taxonomy" id="1138587"/>
    <lineage>
        <taxon>Bacteria</taxon>
        <taxon>Bacillati</taxon>
        <taxon>Actinomycetota</taxon>
        <taxon>Actinomycetes</taxon>
        <taxon>Micrococcales</taxon>
        <taxon>Cellulomonadaceae</taxon>
        <taxon>Paraoerskovia</taxon>
    </lineage>
</organism>
<feature type="domain" description="Type II secretion system protein GspF" evidence="7">
    <location>
        <begin position="66"/>
        <end position="185"/>
    </location>
</feature>
<evidence type="ECO:0000313" key="8">
    <source>
        <dbReference type="EMBL" id="BDZ41500.1"/>
    </source>
</evidence>
<evidence type="ECO:0000256" key="3">
    <source>
        <dbReference type="ARBA" id="ARBA00022692"/>
    </source>
</evidence>
<feature type="transmembrane region" description="Helical" evidence="6">
    <location>
        <begin position="12"/>
        <end position="34"/>
    </location>
</feature>
<name>A0ABM8G084_9CELL</name>
<accession>A0ABM8G084</accession>
<keyword evidence="5 6" id="KW-0472">Membrane</keyword>
<keyword evidence="2" id="KW-1003">Cell membrane</keyword>
<keyword evidence="3 6" id="KW-0812">Transmembrane</keyword>
<gene>
    <name evidence="8" type="ORF">GCM10025865_07990</name>
</gene>
<keyword evidence="9" id="KW-1185">Reference proteome</keyword>
<comment type="subcellular location">
    <subcellularLocation>
        <location evidence="1">Cell membrane</location>
        <topology evidence="1">Multi-pass membrane protein</topology>
    </subcellularLocation>
</comment>
<dbReference type="PANTHER" id="PTHR35007:SF3">
    <property type="entry name" value="POSSIBLE CONSERVED ALANINE RICH MEMBRANE PROTEIN"/>
    <property type="match status" value="1"/>
</dbReference>
<evidence type="ECO:0000313" key="9">
    <source>
        <dbReference type="Proteomes" id="UP001321475"/>
    </source>
</evidence>
<sequence>MTGSPATWDLAALWTVGALVVLAAAPWTSGSGAARRRIKRILRASPVDRSAVPEGADGPIALGVLIELLGAAVRAGASLPRALDTVGTAIGAQDGAALRRAGSALVLGASWGEAWDGSPARLGVISDALRATWESGVSPGGALRTAGDELTRGACARVKEASARLGVRLVLPLGVCFLPAFVLVGIVPVLMSLGAGLLDAG</sequence>
<dbReference type="RefSeq" id="WP_286218637.1">
    <property type="nucleotide sequence ID" value="NZ_AP027729.1"/>
</dbReference>
<evidence type="ECO:0000256" key="2">
    <source>
        <dbReference type="ARBA" id="ARBA00022475"/>
    </source>
</evidence>
<protein>
    <recommendedName>
        <fullName evidence="7">Type II secretion system protein GspF domain-containing protein</fullName>
    </recommendedName>
</protein>
<evidence type="ECO:0000259" key="7">
    <source>
        <dbReference type="Pfam" id="PF00482"/>
    </source>
</evidence>